<dbReference type="Proteomes" id="UP001276659">
    <property type="component" value="Unassembled WGS sequence"/>
</dbReference>
<keyword evidence="3" id="KW-1185">Reference proteome</keyword>
<protein>
    <submittedName>
        <fullName evidence="2">Uncharacterized protein</fullName>
    </submittedName>
</protein>
<name>A0AAD9YWY5_9LECA</name>
<feature type="chain" id="PRO_5042151171" evidence="1">
    <location>
        <begin position="21"/>
        <end position="199"/>
    </location>
</feature>
<evidence type="ECO:0000313" key="3">
    <source>
        <dbReference type="Proteomes" id="UP001276659"/>
    </source>
</evidence>
<evidence type="ECO:0000256" key="1">
    <source>
        <dbReference type="SAM" id="SignalP"/>
    </source>
</evidence>
<evidence type="ECO:0000313" key="2">
    <source>
        <dbReference type="EMBL" id="KAK3167494.1"/>
    </source>
</evidence>
<accession>A0AAD9YWY5</accession>
<feature type="signal peptide" evidence="1">
    <location>
        <begin position="1"/>
        <end position="20"/>
    </location>
</feature>
<sequence length="199" mass="22069">MHVTLLVLGFLLKVCGLALAAPPPAQPTSVLTTEASLPLPSIPTSSNSSKYVRLLPFLGKLMFTPPSRLPVDPFYLRIPTTALTLRLAYYSVPIPQQNVTEIFVAALRDALMVHHRDRTPMGEKRLFYPVKMNAEQELQLNFLAGPAISWDDWWHVVSGLRIFMVKFEFVSLAFSVKDERQPGAVFLGHGSVAVVPMAV</sequence>
<dbReference type="EMBL" id="JASNWA010000011">
    <property type="protein sequence ID" value="KAK3167494.1"/>
    <property type="molecule type" value="Genomic_DNA"/>
</dbReference>
<comment type="caution">
    <text evidence="2">The sequence shown here is derived from an EMBL/GenBank/DDBJ whole genome shotgun (WGS) entry which is preliminary data.</text>
</comment>
<dbReference type="AlphaFoldDB" id="A0AAD9YWY5"/>
<organism evidence="2 3">
    <name type="scientific">Lepraria neglecta</name>
    <dbReference type="NCBI Taxonomy" id="209136"/>
    <lineage>
        <taxon>Eukaryota</taxon>
        <taxon>Fungi</taxon>
        <taxon>Dikarya</taxon>
        <taxon>Ascomycota</taxon>
        <taxon>Pezizomycotina</taxon>
        <taxon>Lecanoromycetes</taxon>
        <taxon>OSLEUM clade</taxon>
        <taxon>Lecanoromycetidae</taxon>
        <taxon>Lecanorales</taxon>
        <taxon>Lecanorineae</taxon>
        <taxon>Stereocaulaceae</taxon>
        <taxon>Lepraria</taxon>
    </lineage>
</organism>
<proteinExistence type="predicted"/>
<keyword evidence="1" id="KW-0732">Signal</keyword>
<gene>
    <name evidence="2" type="ORF">OEA41_010621</name>
</gene>
<reference evidence="2" key="1">
    <citation type="submission" date="2022-11" db="EMBL/GenBank/DDBJ databases">
        <title>Chromosomal genome sequence assembly and mating type (MAT) locus characterization of the leprose asexual lichenized fungus Lepraria neglecta (Nyl.) Erichsen.</title>
        <authorList>
            <person name="Allen J.L."/>
            <person name="Pfeffer B."/>
        </authorList>
    </citation>
    <scope>NUCLEOTIDE SEQUENCE</scope>
    <source>
        <strain evidence="2">Allen 5258</strain>
    </source>
</reference>